<dbReference type="PANTHER" id="PTHR37984:SF9">
    <property type="entry name" value="INTEGRASE CATALYTIC DOMAIN-CONTAINING PROTEIN"/>
    <property type="match status" value="1"/>
</dbReference>
<feature type="domain" description="CCHC-type" evidence="3">
    <location>
        <begin position="288"/>
        <end position="302"/>
    </location>
</feature>
<dbReference type="OrthoDB" id="5985335at2759"/>
<reference evidence="4" key="1">
    <citation type="submission" date="2015-09" db="EMBL/GenBank/DDBJ databases">
        <title>De novo assembly of Pectinophora gossypiella (Pink Bollworm) gut transcriptome.</title>
        <authorList>
            <person name="Tassone E.E."/>
        </authorList>
    </citation>
    <scope>NUCLEOTIDE SEQUENCE</scope>
</reference>
<gene>
    <name evidence="4" type="ORF">g.7949</name>
</gene>
<feature type="domain" description="CCHC-type" evidence="3">
    <location>
        <begin position="309"/>
        <end position="324"/>
    </location>
</feature>
<evidence type="ECO:0000313" key="4">
    <source>
        <dbReference type="EMBL" id="JAT83532.1"/>
    </source>
</evidence>
<evidence type="ECO:0000256" key="1">
    <source>
        <dbReference type="PROSITE-ProRule" id="PRU00047"/>
    </source>
</evidence>
<feature type="non-terminal residue" evidence="4">
    <location>
        <position position="398"/>
    </location>
</feature>
<dbReference type="InterPro" id="IPR001878">
    <property type="entry name" value="Znf_CCHC"/>
</dbReference>
<name>A0A1E1W962_PECGO</name>
<keyword evidence="1" id="KW-0479">Metal-binding</keyword>
<protein>
    <recommendedName>
        <fullName evidence="3">CCHC-type domain-containing protein</fullName>
    </recommendedName>
</protein>
<sequence length="398" mass="45859">YDSASEEIELLHEKSGKIAILIEAVRAGKRKYIYKCKKSVLKQICEAEDIKFSESDTVENLRKILSTYYQAQEQSLAVHQNKTMASNYDIKVFDGDNWETFQQQLECVIVFNDVPAAKMVPLLITKLSPKVFESLTYSCAPEKPITLTYSALCEKLKQKYEKTHSPLMDRAEFRGRNQLPTETIDDYLLTLRKLVKGCQFKDEEDQIKEKFIEGVYSKMIKFELLKQGEQLKLDSLIQLARTVESAYKHANGEKDISTVSYMKPRRNTPKLKTGHQKDRNSQPTNKNKCYCCGKDNHIKKDCTLRNKYCSECGQRGHIYKMCQQKNNTNILDVKCEEEDGEQALDAVKDLYTEYETFSMHSVSKIPPFILEIDLNLVHKVPFEVDTGAEVSVMPLSFK</sequence>
<proteinExistence type="predicted"/>
<dbReference type="AlphaFoldDB" id="A0A1E1W962"/>
<evidence type="ECO:0000259" key="3">
    <source>
        <dbReference type="PROSITE" id="PS50158"/>
    </source>
</evidence>
<dbReference type="SMART" id="SM00343">
    <property type="entry name" value="ZnF_C2HC"/>
    <property type="match status" value="2"/>
</dbReference>
<feature type="non-terminal residue" evidence="4">
    <location>
        <position position="1"/>
    </location>
</feature>
<dbReference type="PROSITE" id="PS50158">
    <property type="entry name" value="ZF_CCHC"/>
    <property type="match status" value="2"/>
</dbReference>
<organism evidence="4">
    <name type="scientific">Pectinophora gossypiella</name>
    <name type="common">Cotton pink bollworm</name>
    <name type="synonym">Depressaria gossypiella</name>
    <dbReference type="NCBI Taxonomy" id="13191"/>
    <lineage>
        <taxon>Eukaryota</taxon>
        <taxon>Metazoa</taxon>
        <taxon>Ecdysozoa</taxon>
        <taxon>Arthropoda</taxon>
        <taxon>Hexapoda</taxon>
        <taxon>Insecta</taxon>
        <taxon>Pterygota</taxon>
        <taxon>Neoptera</taxon>
        <taxon>Endopterygota</taxon>
        <taxon>Lepidoptera</taxon>
        <taxon>Glossata</taxon>
        <taxon>Ditrysia</taxon>
        <taxon>Gelechioidea</taxon>
        <taxon>Gelechiidae</taxon>
        <taxon>Apatetrinae</taxon>
        <taxon>Pectinophora</taxon>
    </lineage>
</organism>
<dbReference type="InterPro" id="IPR036875">
    <property type="entry name" value="Znf_CCHC_sf"/>
</dbReference>
<evidence type="ECO:0000256" key="2">
    <source>
        <dbReference type="SAM" id="MobiDB-lite"/>
    </source>
</evidence>
<dbReference type="GO" id="GO:0008270">
    <property type="term" value="F:zinc ion binding"/>
    <property type="evidence" value="ECO:0007669"/>
    <property type="project" value="UniProtKB-KW"/>
</dbReference>
<dbReference type="EMBL" id="GDQN01007522">
    <property type="protein sequence ID" value="JAT83532.1"/>
    <property type="molecule type" value="Transcribed_RNA"/>
</dbReference>
<keyword evidence="1" id="KW-0862">Zinc</keyword>
<dbReference type="SUPFAM" id="SSF57756">
    <property type="entry name" value="Retrovirus zinc finger-like domains"/>
    <property type="match status" value="1"/>
</dbReference>
<feature type="region of interest" description="Disordered" evidence="2">
    <location>
        <begin position="265"/>
        <end position="284"/>
    </location>
</feature>
<dbReference type="Gene3D" id="4.10.60.10">
    <property type="entry name" value="Zinc finger, CCHC-type"/>
    <property type="match status" value="1"/>
</dbReference>
<keyword evidence="1" id="KW-0863">Zinc-finger</keyword>
<dbReference type="GO" id="GO:0003676">
    <property type="term" value="F:nucleic acid binding"/>
    <property type="evidence" value="ECO:0007669"/>
    <property type="project" value="InterPro"/>
</dbReference>
<feature type="compositionally biased region" description="Basic residues" evidence="2">
    <location>
        <begin position="265"/>
        <end position="274"/>
    </location>
</feature>
<dbReference type="PANTHER" id="PTHR37984">
    <property type="entry name" value="PROTEIN CBG26694"/>
    <property type="match status" value="1"/>
</dbReference>
<accession>A0A1E1W962</accession>
<dbReference type="InterPro" id="IPR050951">
    <property type="entry name" value="Retrovirus_Pol_polyprotein"/>
</dbReference>